<dbReference type="InterPro" id="IPR028651">
    <property type="entry name" value="ING_fam"/>
</dbReference>
<evidence type="ECO:0000313" key="12">
    <source>
        <dbReference type="Proteomes" id="UP000014978"/>
    </source>
</evidence>
<dbReference type="PANTHER" id="PTHR10333">
    <property type="entry name" value="INHIBITOR OF GROWTH PROTEIN"/>
    <property type="match status" value="1"/>
</dbReference>
<dbReference type="InterPro" id="IPR019787">
    <property type="entry name" value="Znf_PHD-finger"/>
</dbReference>
<keyword evidence="3 8" id="KW-0479">Metal-binding</keyword>
<evidence type="ECO:0000256" key="7">
    <source>
        <dbReference type="PIRSR" id="PIRSR628651-50"/>
    </source>
</evidence>
<evidence type="ECO:0000256" key="1">
    <source>
        <dbReference type="ARBA" id="ARBA00004123"/>
    </source>
</evidence>
<comment type="caution">
    <text evidence="11">The sequence shown here is derived from an EMBL/GenBank/DDBJ whole genome shotgun (WGS) entry which is preliminary data.</text>
</comment>
<protein>
    <submittedName>
        <fullName evidence="11">PHD finger domain protein</fullName>
    </submittedName>
</protein>
<dbReference type="InterPro" id="IPR001965">
    <property type="entry name" value="Znf_PHD"/>
</dbReference>
<dbReference type="Proteomes" id="UP000014978">
    <property type="component" value="Unassembled WGS sequence"/>
</dbReference>
<evidence type="ECO:0000259" key="10">
    <source>
        <dbReference type="PROSITE" id="PS50016"/>
    </source>
</evidence>
<dbReference type="InParanoid" id="S7W9K8"/>
<name>S7W9K8_SPRLO</name>
<evidence type="ECO:0000256" key="9">
    <source>
        <dbReference type="PROSITE-ProRule" id="PRU00146"/>
    </source>
</evidence>
<evidence type="ECO:0000256" key="6">
    <source>
        <dbReference type="ARBA" id="ARBA00023242"/>
    </source>
</evidence>
<keyword evidence="5 8" id="KW-0862">Zinc</keyword>
<dbReference type="SUPFAM" id="SSF57903">
    <property type="entry name" value="FYVE/PHD zinc finger"/>
    <property type="match status" value="1"/>
</dbReference>
<feature type="binding site" evidence="8">
    <location>
        <position position="172"/>
    </location>
    <ligand>
        <name>Zn(2+)</name>
        <dbReference type="ChEBI" id="CHEBI:29105"/>
        <label>2</label>
    </ligand>
</feature>
<feature type="binding site" evidence="8">
    <location>
        <position position="131"/>
    </location>
    <ligand>
        <name>Zn(2+)</name>
        <dbReference type="ChEBI" id="CHEBI:29105"/>
        <label>1</label>
    </ligand>
</feature>
<comment type="similarity">
    <text evidence="2">Belongs to the ING family.</text>
</comment>
<dbReference type="Gene3D" id="3.30.40.10">
    <property type="entry name" value="Zinc/RING finger domain, C3HC4 (zinc finger)"/>
    <property type="match status" value="1"/>
</dbReference>
<feature type="binding site" evidence="8">
    <location>
        <position position="142"/>
    </location>
    <ligand>
        <name>Zn(2+)</name>
        <dbReference type="ChEBI" id="CHEBI:29105"/>
        <label>2</label>
    </ligand>
</feature>
<evidence type="ECO:0000256" key="4">
    <source>
        <dbReference type="ARBA" id="ARBA00022771"/>
    </source>
</evidence>
<dbReference type="EMBL" id="ATCN01000185">
    <property type="protein sequence ID" value="EPR79600.1"/>
    <property type="molecule type" value="Genomic_DNA"/>
</dbReference>
<feature type="site" description="Histone H3K4me3 binding" evidence="7">
    <location>
        <position position="151"/>
    </location>
</feature>
<dbReference type="InterPro" id="IPR059153">
    <property type="entry name" value="NSD_PHD-1st"/>
</dbReference>
<keyword evidence="12" id="KW-1185">Reference proteome</keyword>
<reference evidence="12" key="1">
    <citation type="journal article" date="2013" name="PLoS Genet.">
        <title>The genome of Spraguea lophii and the basis of host-microsporidian interactions.</title>
        <authorList>
            <person name="Campbell S.E."/>
            <person name="Williams T.A."/>
            <person name="Yousuf A."/>
            <person name="Soanes D.M."/>
            <person name="Paszkiewicz K.H."/>
            <person name="Williams B.A.P."/>
        </authorList>
    </citation>
    <scope>NUCLEOTIDE SEQUENCE [LARGE SCALE GENOMIC DNA]</scope>
    <source>
        <strain evidence="12">42_110</strain>
    </source>
</reference>
<evidence type="ECO:0000256" key="5">
    <source>
        <dbReference type="ARBA" id="ARBA00022833"/>
    </source>
</evidence>
<evidence type="ECO:0000313" key="11">
    <source>
        <dbReference type="EMBL" id="EPR79600.1"/>
    </source>
</evidence>
<feature type="binding site" evidence="8">
    <location>
        <position position="156"/>
    </location>
    <ligand>
        <name>Zn(2+)</name>
        <dbReference type="ChEBI" id="CHEBI:29105"/>
        <label>1</label>
    </ligand>
</feature>
<dbReference type="InterPro" id="IPR019786">
    <property type="entry name" value="Zinc_finger_PHD-type_CS"/>
</dbReference>
<dbReference type="InterPro" id="IPR011011">
    <property type="entry name" value="Znf_FYVE_PHD"/>
</dbReference>
<dbReference type="OMA" id="KMIACDD"/>
<dbReference type="OrthoDB" id="5411773at2759"/>
<feature type="domain" description="PHD-type" evidence="10">
    <location>
        <begin position="126"/>
        <end position="175"/>
    </location>
</feature>
<dbReference type="GO" id="GO:0008270">
    <property type="term" value="F:zinc ion binding"/>
    <property type="evidence" value="ECO:0007669"/>
    <property type="project" value="UniProtKB-KW"/>
</dbReference>
<dbReference type="InterPro" id="IPR013083">
    <property type="entry name" value="Znf_RING/FYVE/PHD"/>
</dbReference>
<accession>S7W9K8</accession>
<feature type="binding site" evidence="8">
    <location>
        <position position="169"/>
    </location>
    <ligand>
        <name>Zn(2+)</name>
        <dbReference type="ChEBI" id="CHEBI:29105"/>
        <label>2</label>
    </ligand>
</feature>
<keyword evidence="6" id="KW-0539">Nucleus</keyword>
<comment type="subcellular location">
    <subcellularLocation>
        <location evidence="1">Nucleus</location>
    </subcellularLocation>
</comment>
<proteinExistence type="inferred from homology"/>
<organism evidence="11 12">
    <name type="scientific">Spraguea lophii (strain 42_110)</name>
    <name type="common">Microsporidian parasite</name>
    <dbReference type="NCBI Taxonomy" id="1358809"/>
    <lineage>
        <taxon>Eukaryota</taxon>
        <taxon>Fungi</taxon>
        <taxon>Fungi incertae sedis</taxon>
        <taxon>Microsporidia</taxon>
        <taxon>Spragueidae</taxon>
        <taxon>Spraguea</taxon>
    </lineage>
</organism>
<feature type="site" description="Histone H3K4me3 binding" evidence="7">
    <location>
        <position position="143"/>
    </location>
</feature>
<dbReference type="GO" id="GO:0005634">
    <property type="term" value="C:nucleus"/>
    <property type="evidence" value="ECO:0007669"/>
    <property type="project" value="UniProtKB-SubCell"/>
</dbReference>
<dbReference type="STRING" id="1358809.S7W9K8"/>
<gene>
    <name evidence="11" type="ORF">SLOPH_1424</name>
</gene>
<keyword evidence="4 9" id="KW-0863">Zinc-finger</keyword>
<dbReference type="HOGENOM" id="CLU_108164_0_0_1"/>
<feature type="binding site" evidence="8">
    <location>
        <position position="153"/>
    </location>
    <ligand>
        <name>Zn(2+)</name>
        <dbReference type="ChEBI" id="CHEBI:29105"/>
        <label>1</label>
    </ligand>
</feature>
<evidence type="ECO:0000256" key="8">
    <source>
        <dbReference type="PIRSR" id="PIRSR628651-51"/>
    </source>
</evidence>
<dbReference type="PROSITE" id="PS50016">
    <property type="entry name" value="ZF_PHD_2"/>
    <property type="match status" value="1"/>
</dbReference>
<sequence length="179" mass="20854">MTIYKDSIEALEDANTIIQKTFTDLKDIENHSNKINKNLKSILSNISEDSVSDAKVSELNNLLLNLYEDDRKYKTVVESTINYLEDHMQLVPKECDLFNETIAKSALNEKIKNLTEIEEAMEDERRKYCICQSDISDNMIACDNEQCDVEWYHYKCIGLTEQPYGDWICNKCREEESSK</sequence>
<feature type="binding site" evidence="8">
    <location>
        <position position="129"/>
    </location>
    <ligand>
        <name>Zn(2+)</name>
        <dbReference type="ChEBI" id="CHEBI:29105"/>
        <label>1</label>
    </ligand>
</feature>
<dbReference type="PROSITE" id="PS01359">
    <property type="entry name" value="ZF_PHD_1"/>
    <property type="match status" value="1"/>
</dbReference>
<dbReference type="AlphaFoldDB" id="S7W9K8"/>
<feature type="site" description="Histone H3K4me3 binding" evidence="7">
    <location>
        <position position="139"/>
    </location>
</feature>
<feature type="binding site" evidence="8">
    <location>
        <position position="147"/>
    </location>
    <ligand>
        <name>Zn(2+)</name>
        <dbReference type="ChEBI" id="CHEBI:29105"/>
        <label>2</label>
    </ligand>
</feature>
<dbReference type="SMART" id="SM00249">
    <property type="entry name" value="PHD"/>
    <property type="match status" value="1"/>
</dbReference>
<evidence type="ECO:0000256" key="3">
    <source>
        <dbReference type="ARBA" id="ARBA00022723"/>
    </source>
</evidence>
<dbReference type="VEuPathDB" id="MicrosporidiaDB:SLOPH_1424"/>
<feature type="site" description="Histone H3K4me3 binding" evidence="7">
    <location>
        <position position="128"/>
    </location>
</feature>
<evidence type="ECO:0000256" key="2">
    <source>
        <dbReference type="ARBA" id="ARBA00010210"/>
    </source>
</evidence>
<dbReference type="Pfam" id="PF23011">
    <property type="entry name" value="PHD-1st_NSD"/>
    <property type="match status" value="1"/>
</dbReference>